<protein>
    <submittedName>
        <fullName evidence="2">Uncharacterized protein</fullName>
    </submittedName>
</protein>
<evidence type="ECO:0000313" key="3">
    <source>
        <dbReference type="Proteomes" id="UP001176961"/>
    </source>
</evidence>
<dbReference type="AlphaFoldDB" id="A0AA36GYX2"/>
<evidence type="ECO:0000313" key="2">
    <source>
        <dbReference type="EMBL" id="CAJ0600701.1"/>
    </source>
</evidence>
<sequence length="636" mass="71140">MAKIPLADKLKAQTVFEKLPNVPREKKEINKPYTNSYNFNRNFMNQWTNAASNGGVYPSFSDSMRYMYNLQMYDKANGTSHANEFGSILASNMRNPNNSMYNPYYVGGTNNTIRDNLASLGFEVPENITKDYIDALDKYVDYSAVSYGINNAPNGTGNANQKLAYNIYQLRKDEADTVKAEEELSSLQNYIKLWVKQGYSDNDIRNKAAMLVGNDSGFSTLKKMDENLANRTPVSLNRSVKYSADSINGFIWNARNNANDVNLDSAIMNYSVGYGNIYHMNSKSEAALDPTNRETYNPYGHGYAVGSAANLAVKYGVDKFDRKWLETNSSLLKGTDKQRNDYLNAQTYVEMSEQAEAELTKLKEWAKDRISKGADPDNVYNELISYEYDPFTQKYSEKSKLDTEYPTLAKMEKARSIGDYEDMATLRTVLPKKMRRKKKKISAPSDKRSEIPAKESAPSAKEPVRPYFEGVDVISSADAGYGESSGGMSSGSSGSRSSGSYARGNSGATIADEPYFSIPQYEKMGVKDKAGFVDDVMALLNGRNTEDVSEEARNFYEKYGVLFEGERSYTATDYGTKAEITYDARKEDTVKNTYIGGEYISGTKLKEDYIGDTMYSALSTAEDALSDGKNVHARFR</sequence>
<evidence type="ECO:0000256" key="1">
    <source>
        <dbReference type="SAM" id="MobiDB-lite"/>
    </source>
</evidence>
<accession>A0AA36GYX2</accession>
<organism evidence="2 3">
    <name type="scientific">Cylicocyclus nassatus</name>
    <name type="common">Nematode worm</name>
    <dbReference type="NCBI Taxonomy" id="53992"/>
    <lineage>
        <taxon>Eukaryota</taxon>
        <taxon>Metazoa</taxon>
        <taxon>Ecdysozoa</taxon>
        <taxon>Nematoda</taxon>
        <taxon>Chromadorea</taxon>
        <taxon>Rhabditida</taxon>
        <taxon>Rhabditina</taxon>
        <taxon>Rhabditomorpha</taxon>
        <taxon>Strongyloidea</taxon>
        <taxon>Strongylidae</taxon>
        <taxon>Cylicocyclus</taxon>
    </lineage>
</organism>
<feature type="region of interest" description="Disordered" evidence="1">
    <location>
        <begin position="481"/>
        <end position="503"/>
    </location>
</feature>
<feature type="compositionally biased region" description="Low complexity" evidence="1">
    <location>
        <begin position="490"/>
        <end position="503"/>
    </location>
</feature>
<feature type="region of interest" description="Disordered" evidence="1">
    <location>
        <begin position="433"/>
        <end position="464"/>
    </location>
</feature>
<dbReference type="Proteomes" id="UP001176961">
    <property type="component" value="Unassembled WGS sequence"/>
</dbReference>
<name>A0AA36GYX2_CYLNA</name>
<comment type="caution">
    <text evidence="2">The sequence shown here is derived from an EMBL/GenBank/DDBJ whole genome shotgun (WGS) entry which is preliminary data.</text>
</comment>
<proteinExistence type="predicted"/>
<gene>
    <name evidence="2" type="ORF">CYNAS_LOCUS12684</name>
</gene>
<reference evidence="2" key="1">
    <citation type="submission" date="2023-07" db="EMBL/GenBank/DDBJ databases">
        <authorList>
            <consortium name="CYATHOMIX"/>
        </authorList>
    </citation>
    <scope>NUCLEOTIDE SEQUENCE</scope>
    <source>
        <strain evidence="2">N/A</strain>
    </source>
</reference>
<keyword evidence="3" id="KW-1185">Reference proteome</keyword>
<dbReference type="EMBL" id="CATQJL010000248">
    <property type="protein sequence ID" value="CAJ0600701.1"/>
    <property type="molecule type" value="Genomic_DNA"/>
</dbReference>